<dbReference type="Proteomes" id="UP000256405">
    <property type="component" value="Unassembled WGS sequence"/>
</dbReference>
<sequence>MIYDATACPQDIAYPTDIGLLDKSREITEAIIDELHTANPQGKKPRTHRQVARKRYLKVAQNKNPSRKVIRKGIKFQLQ</sequence>
<keyword evidence="2" id="KW-1185">Reference proteome</keyword>
<protein>
    <recommendedName>
        <fullName evidence="3">Transposase</fullName>
    </recommendedName>
</protein>
<evidence type="ECO:0000313" key="2">
    <source>
        <dbReference type="Proteomes" id="UP000256405"/>
    </source>
</evidence>
<name>A0A3E0D332_9BACT</name>
<dbReference type="EMBL" id="QUNF01000049">
    <property type="protein sequence ID" value="REG76913.1"/>
    <property type="molecule type" value="Genomic_DNA"/>
</dbReference>
<evidence type="ECO:0008006" key="3">
    <source>
        <dbReference type="Google" id="ProtNLM"/>
    </source>
</evidence>
<organism evidence="1 2">
    <name type="scientific">Algoriphagus antarcticus</name>
    <dbReference type="NCBI Taxonomy" id="238540"/>
    <lineage>
        <taxon>Bacteria</taxon>
        <taxon>Pseudomonadati</taxon>
        <taxon>Bacteroidota</taxon>
        <taxon>Cytophagia</taxon>
        <taxon>Cytophagales</taxon>
        <taxon>Cyclobacteriaceae</taxon>
        <taxon>Algoriphagus</taxon>
    </lineage>
</organism>
<evidence type="ECO:0000313" key="1">
    <source>
        <dbReference type="EMBL" id="REG76913.1"/>
    </source>
</evidence>
<feature type="non-terminal residue" evidence="1">
    <location>
        <position position="79"/>
    </location>
</feature>
<dbReference type="AlphaFoldDB" id="A0A3E0D332"/>
<comment type="caution">
    <text evidence="1">The sequence shown here is derived from an EMBL/GenBank/DDBJ whole genome shotgun (WGS) entry which is preliminary data.</text>
</comment>
<proteinExistence type="predicted"/>
<accession>A0A3E0D332</accession>
<gene>
    <name evidence="1" type="ORF">C8N25_1491</name>
</gene>
<reference evidence="1 2" key="1">
    <citation type="submission" date="2018-08" db="EMBL/GenBank/DDBJ databases">
        <title>Genomic Encyclopedia of Archaeal and Bacterial Type Strains, Phase II (KMG-II): from individual species to whole genera.</title>
        <authorList>
            <person name="Goeker M."/>
        </authorList>
    </citation>
    <scope>NUCLEOTIDE SEQUENCE [LARGE SCALE GENOMIC DNA]</scope>
    <source>
        <strain evidence="1 2">DSM 15986</strain>
    </source>
</reference>